<evidence type="ECO:0000313" key="2">
    <source>
        <dbReference type="Proteomes" id="UP000600946"/>
    </source>
</evidence>
<accession>A0ABQ3AX55</accession>
<comment type="caution">
    <text evidence="1">The sequence shown here is derived from an EMBL/GenBank/DDBJ whole genome shotgun (WGS) entry which is preliminary data.</text>
</comment>
<name>A0ABQ3AX55_9ACTN</name>
<gene>
    <name evidence="1" type="ORF">GCM10010326_76020</name>
</gene>
<proteinExistence type="predicted"/>
<dbReference type="GeneID" id="96295430"/>
<keyword evidence="2" id="KW-1185">Reference proteome</keyword>
<sequence>MNRLVSAATIKTEVPSEPRHMPLAARAAMQHDGRVPSAVRRVTEDHAAVPSASAFQSAL</sequence>
<dbReference type="EMBL" id="BMUU01000024">
    <property type="protein sequence ID" value="GGY70606.1"/>
    <property type="molecule type" value="Genomic_DNA"/>
</dbReference>
<organism evidence="1 2">
    <name type="scientific">Streptomyces xanthochromogenes</name>
    <dbReference type="NCBI Taxonomy" id="67384"/>
    <lineage>
        <taxon>Bacteria</taxon>
        <taxon>Bacillati</taxon>
        <taxon>Actinomycetota</taxon>
        <taxon>Actinomycetes</taxon>
        <taxon>Kitasatosporales</taxon>
        <taxon>Streptomycetaceae</taxon>
        <taxon>Streptomyces</taxon>
    </lineage>
</organism>
<dbReference type="Proteomes" id="UP000600946">
    <property type="component" value="Unassembled WGS sequence"/>
</dbReference>
<reference evidence="2" key="1">
    <citation type="journal article" date="2019" name="Int. J. Syst. Evol. Microbiol.">
        <title>The Global Catalogue of Microorganisms (GCM) 10K type strain sequencing project: providing services to taxonomists for standard genome sequencing and annotation.</title>
        <authorList>
            <consortium name="The Broad Institute Genomics Platform"/>
            <consortium name="The Broad Institute Genome Sequencing Center for Infectious Disease"/>
            <person name="Wu L."/>
            <person name="Ma J."/>
        </authorList>
    </citation>
    <scope>NUCLEOTIDE SEQUENCE [LARGE SCALE GENOMIC DNA]</scope>
    <source>
        <strain evidence="2">JCM 4594</strain>
    </source>
</reference>
<evidence type="ECO:0000313" key="1">
    <source>
        <dbReference type="EMBL" id="GGY70606.1"/>
    </source>
</evidence>
<evidence type="ECO:0008006" key="3">
    <source>
        <dbReference type="Google" id="ProtNLM"/>
    </source>
</evidence>
<dbReference type="RefSeq" id="WP_161256714.1">
    <property type="nucleotide sequence ID" value="NZ_BMUU01000024.1"/>
</dbReference>
<protein>
    <recommendedName>
        <fullName evidence="3">FXSXX-COOH protein</fullName>
    </recommendedName>
</protein>